<feature type="region of interest" description="Disordered" evidence="2">
    <location>
        <begin position="17"/>
        <end position="63"/>
    </location>
</feature>
<accession>A0AAV4JW11</accession>
<evidence type="ECO:0000313" key="3">
    <source>
        <dbReference type="EMBL" id="GFS26984.1"/>
    </source>
</evidence>
<feature type="compositionally biased region" description="Basic and acidic residues" evidence="2">
    <location>
        <begin position="31"/>
        <end position="63"/>
    </location>
</feature>
<dbReference type="EMBL" id="BMAT01010441">
    <property type="protein sequence ID" value="GFS26984.1"/>
    <property type="molecule type" value="Genomic_DNA"/>
</dbReference>
<proteinExistence type="predicted"/>
<gene>
    <name evidence="3" type="ORF">ElyMa_005232900</name>
</gene>
<reference evidence="3 4" key="1">
    <citation type="journal article" date="2021" name="Elife">
        <title>Chloroplast acquisition without the gene transfer in kleptoplastic sea slugs, Plakobranchus ocellatus.</title>
        <authorList>
            <person name="Maeda T."/>
            <person name="Takahashi S."/>
            <person name="Yoshida T."/>
            <person name="Shimamura S."/>
            <person name="Takaki Y."/>
            <person name="Nagai Y."/>
            <person name="Toyoda A."/>
            <person name="Suzuki Y."/>
            <person name="Arimoto A."/>
            <person name="Ishii H."/>
            <person name="Satoh N."/>
            <person name="Nishiyama T."/>
            <person name="Hasebe M."/>
            <person name="Maruyama T."/>
            <person name="Minagawa J."/>
            <person name="Obokata J."/>
            <person name="Shigenobu S."/>
        </authorList>
    </citation>
    <scope>NUCLEOTIDE SEQUENCE [LARGE SCALE GENOMIC DNA]</scope>
</reference>
<dbReference type="Proteomes" id="UP000762676">
    <property type="component" value="Unassembled WGS sequence"/>
</dbReference>
<evidence type="ECO:0000313" key="4">
    <source>
        <dbReference type="Proteomes" id="UP000762676"/>
    </source>
</evidence>
<comment type="caution">
    <text evidence="3">The sequence shown here is derived from an EMBL/GenBank/DDBJ whole genome shotgun (WGS) entry which is preliminary data.</text>
</comment>
<dbReference type="AlphaFoldDB" id="A0AAV4JW11"/>
<feature type="region of interest" description="Disordered" evidence="2">
    <location>
        <begin position="169"/>
        <end position="195"/>
    </location>
</feature>
<evidence type="ECO:0000256" key="1">
    <source>
        <dbReference type="SAM" id="Coils"/>
    </source>
</evidence>
<evidence type="ECO:0000256" key="2">
    <source>
        <dbReference type="SAM" id="MobiDB-lite"/>
    </source>
</evidence>
<sequence length="195" mass="23453">MRPEELENKAKEIFTEASKHLKTKQQKKQKWLSDEALQKMQERRIAKSKGQHHEDYKKKAREVKQIIRPDKKKYIEDKCEQIENNFSKNRSRDAYNIIKSLTKTFQPKSVVIKDENGNALTESRQILDRWKREFAILEARLEGKRRKGRPTRRWTEDIKEWLQISPTEAGREAQKREVFRRRVREATSTQTCQNE</sequence>
<keyword evidence="1" id="KW-0175">Coiled coil</keyword>
<keyword evidence="3" id="KW-0255">Endonuclease</keyword>
<feature type="compositionally biased region" description="Basic residues" evidence="2">
    <location>
        <begin position="20"/>
        <end position="30"/>
    </location>
</feature>
<name>A0AAV4JW11_9GAST</name>
<protein>
    <submittedName>
        <fullName evidence="3">Endonuclease-reverse transcriptase</fullName>
    </submittedName>
</protein>
<organism evidence="3 4">
    <name type="scientific">Elysia marginata</name>
    <dbReference type="NCBI Taxonomy" id="1093978"/>
    <lineage>
        <taxon>Eukaryota</taxon>
        <taxon>Metazoa</taxon>
        <taxon>Spiralia</taxon>
        <taxon>Lophotrochozoa</taxon>
        <taxon>Mollusca</taxon>
        <taxon>Gastropoda</taxon>
        <taxon>Heterobranchia</taxon>
        <taxon>Euthyneura</taxon>
        <taxon>Panpulmonata</taxon>
        <taxon>Sacoglossa</taxon>
        <taxon>Placobranchoidea</taxon>
        <taxon>Plakobranchidae</taxon>
        <taxon>Elysia</taxon>
    </lineage>
</organism>
<keyword evidence="3" id="KW-0540">Nuclease</keyword>
<dbReference type="GO" id="GO:0004519">
    <property type="term" value="F:endonuclease activity"/>
    <property type="evidence" value="ECO:0007669"/>
    <property type="project" value="UniProtKB-KW"/>
</dbReference>
<feature type="coiled-coil region" evidence="1">
    <location>
        <begin position="120"/>
        <end position="147"/>
    </location>
</feature>
<keyword evidence="3" id="KW-0378">Hydrolase</keyword>
<feature type="compositionally biased region" description="Polar residues" evidence="2">
    <location>
        <begin position="186"/>
        <end position="195"/>
    </location>
</feature>
<keyword evidence="4" id="KW-1185">Reference proteome</keyword>